<dbReference type="Pfam" id="PF09407">
    <property type="entry name" value="AbiEi_1"/>
    <property type="match status" value="1"/>
</dbReference>
<gene>
    <name evidence="2" type="ORF">HY544_02200</name>
</gene>
<feature type="domain" description="AbiEi antitoxin C-terminal" evidence="1">
    <location>
        <begin position="86"/>
        <end position="185"/>
    </location>
</feature>
<evidence type="ECO:0000313" key="2">
    <source>
        <dbReference type="EMBL" id="MBI4210297.1"/>
    </source>
</evidence>
<evidence type="ECO:0000313" key="3">
    <source>
        <dbReference type="Proteomes" id="UP000732298"/>
    </source>
</evidence>
<comment type="caution">
    <text evidence="2">The sequence shown here is derived from an EMBL/GenBank/DDBJ whole genome shotgun (WGS) entry which is preliminary data.</text>
</comment>
<sequence length="269" mass="30051">MVDETMRMGLGASESKILSDLAAEGKTVFLIEELAEKTSSKAMARKIASTLAKKKWIERLTKGIYMILELAAGSSPKWSEDSFYIASKLAKPYYIGYLSMLNYYGWTEQLPVTVMVATTKATRNKKILGVNYEFVVLSKKKFFGYKELNIRGHTIMVSDPEKTIVDALDNPKYCGGIDELAKAVANAKIDWRKAIEYAGKIGNGAVFKRMGFLIEKMGVPVPEETVEAIREKITKGYAPLYPGAGPEGKYDTRWNIIVNSRFSKERVIA</sequence>
<reference evidence="2" key="1">
    <citation type="submission" date="2020-07" db="EMBL/GenBank/DDBJ databases">
        <title>Huge and variable diversity of episymbiotic CPR bacteria and DPANN archaea in groundwater ecosystems.</title>
        <authorList>
            <person name="He C.Y."/>
            <person name="Keren R."/>
            <person name="Whittaker M."/>
            <person name="Farag I.F."/>
            <person name="Doudna J."/>
            <person name="Cate J.H.D."/>
            <person name="Banfield J.F."/>
        </authorList>
    </citation>
    <scope>NUCLEOTIDE SEQUENCE</scope>
    <source>
        <strain evidence="2">NC_groundwater_1296_Ag_S-0.2um_52_80</strain>
    </source>
</reference>
<dbReference type="Proteomes" id="UP000732298">
    <property type="component" value="Unassembled WGS sequence"/>
</dbReference>
<organism evidence="2 3">
    <name type="scientific">Candidatus Iainarchaeum sp</name>
    <dbReference type="NCBI Taxonomy" id="3101447"/>
    <lineage>
        <taxon>Archaea</taxon>
        <taxon>Candidatus Iainarchaeota</taxon>
        <taxon>Candidatus Iainarchaeia</taxon>
        <taxon>Candidatus Iainarchaeales</taxon>
        <taxon>Candidatus Iainarchaeaceae</taxon>
        <taxon>Candidatus Iainarchaeum</taxon>
    </lineage>
</organism>
<proteinExistence type="predicted"/>
<evidence type="ECO:0000259" key="1">
    <source>
        <dbReference type="Pfam" id="PF09407"/>
    </source>
</evidence>
<protein>
    <submittedName>
        <fullName evidence="2">Transcriptional regulator</fullName>
    </submittedName>
</protein>
<dbReference type="AlphaFoldDB" id="A0A8T3YKZ2"/>
<name>A0A8T3YKZ2_9ARCH</name>
<dbReference type="InterPro" id="IPR018547">
    <property type="entry name" value="AbiEi_C"/>
</dbReference>
<accession>A0A8T3YKZ2</accession>
<dbReference type="EMBL" id="JACQPB010000025">
    <property type="protein sequence ID" value="MBI4210297.1"/>
    <property type="molecule type" value="Genomic_DNA"/>
</dbReference>